<evidence type="ECO:0000313" key="3">
    <source>
        <dbReference type="EMBL" id="GAQ86197.1"/>
    </source>
</evidence>
<dbReference type="OrthoDB" id="416096at2759"/>
<dbReference type="Pfam" id="PF13225">
    <property type="entry name" value="D27-like_C"/>
    <property type="match status" value="1"/>
</dbReference>
<dbReference type="GO" id="GO:0005506">
    <property type="term" value="F:iron ion binding"/>
    <property type="evidence" value="ECO:0007669"/>
    <property type="project" value="InterPro"/>
</dbReference>
<dbReference type="AlphaFoldDB" id="A0A1Y1IBU3"/>
<evidence type="ECO:0000259" key="2">
    <source>
        <dbReference type="Pfam" id="PF13225"/>
    </source>
</evidence>
<dbReference type="InterPro" id="IPR038938">
    <property type="entry name" value="D27-like"/>
</dbReference>
<evidence type="ECO:0000256" key="1">
    <source>
        <dbReference type="SAM" id="MobiDB-lite"/>
    </source>
</evidence>
<gene>
    <name evidence="3" type="ORF">KFL_002750140</name>
</gene>
<feature type="region of interest" description="Disordered" evidence="1">
    <location>
        <begin position="99"/>
        <end position="131"/>
    </location>
</feature>
<keyword evidence="4" id="KW-1185">Reference proteome</keyword>
<reference evidence="3 4" key="1">
    <citation type="journal article" date="2014" name="Nat. Commun.">
        <title>Klebsormidium flaccidum genome reveals primary factors for plant terrestrial adaptation.</title>
        <authorList>
            <person name="Hori K."/>
            <person name="Maruyama F."/>
            <person name="Fujisawa T."/>
            <person name="Togashi T."/>
            <person name="Yamamoto N."/>
            <person name="Seo M."/>
            <person name="Sato S."/>
            <person name="Yamada T."/>
            <person name="Mori H."/>
            <person name="Tajima N."/>
            <person name="Moriyama T."/>
            <person name="Ikeuchi M."/>
            <person name="Watanabe M."/>
            <person name="Wada H."/>
            <person name="Kobayashi K."/>
            <person name="Saito M."/>
            <person name="Masuda T."/>
            <person name="Sasaki-Sekimoto Y."/>
            <person name="Mashiguchi K."/>
            <person name="Awai K."/>
            <person name="Shimojima M."/>
            <person name="Masuda S."/>
            <person name="Iwai M."/>
            <person name="Nobusawa T."/>
            <person name="Narise T."/>
            <person name="Kondo S."/>
            <person name="Saito H."/>
            <person name="Sato R."/>
            <person name="Murakawa M."/>
            <person name="Ihara Y."/>
            <person name="Oshima-Yamada Y."/>
            <person name="Ohtaka K."/>
            <person name="Satoh M."/>
            <person name="Sonobe K."/>
            <person name="Ishii M."/>
            <person name="Ohtani R."/>
            <person name="Kanamori-Sato M."/>
            <person name="Honoki R."/>
            <person name="Miyazaki D."/>
            <person name="Mochizuki H."/>
            <person name="Umetsu J."/>
            <person name="Higashi K."/>
            <person name="Shibata D."/>
            <person name="Kamiya Y."/>
            <person name="Sato N."/>
            <person name="Nakamura Y."/>
            <person name="Tabata S."/>
            <person name="Ida S."/>
            <person name="Kurokawa K."/>
            <person name="Ohta H."/>
        </authorList>
    </citation>
    <scope>NUCLEOTIDE SEQUENCE [LARGE SCALE GENOMIC DNA]</scope>
    <source>
        <strain evidence="3 4">NIES-2285</strain>
    </source>
</reference>
<feature type="compositionally biased region" description="Basic and acidic residues" evidence="1">
    <location>
        <begin position="120"/>
        <end position="131"/>
    </location>
</feature>
<organism evidence="3 4">
    <name type="scientific">Klebsormidium nitens</name>
    <name type="common">Green alga</name>
    <name type="synonym">Ulothrix nitens</name>
    <dbReference type="NCBI Taxonomy" id="105231"/>
    <lineage>
        <taxon>Eukaryota</taxon>
        <taxon>Viridiplantae</taxon>
        <taxon>Streptophyta</taxon>
        <taxon>Klebsormidiophyceae</taxon>
        <taxon>Klebsormidiales</taxon>
        <taxon>Klebsormidiaceae</taxon>
        <taxon>Klebsormidium</taxon>
    </lineage>
</organism>
<accession>A0A1Y1IBU3</accession>
<name>A0A1Y1IBU3_KLENI</name>
<dbReference type="PANTHER" id="PTHR33591:SF2">
    <property type="entry name" value="BETA-CAROTENE ISOMERASE D27"/>
    <property type="match status" value="1"/>
</dbReference>
<feature type="domain" description="Beta-carotene isomerase D27-like C-terminal" evidence="2">
    <location>
        <begin position="230"/>
        <end position="311"/>
    </location>
</feature>
<dbReference type="STRING" id="105231.A0A1Y1IBU3"/>
<sequence>MTLPAVLSKESLSFGSQLLCHHSTPAEWSCKALVCPSLPTRSGLRRKGASVRCCPSLQAANRGARFLKTSERVQGSRKVAWGQPSVPLSWQTCQRREHQRDSHYSASASGQESTVVSESVEGKDGVKATPEPYKDGPMDVLFFKAFRRAMVREAGWDSPAPGYDGLIEVARKLVARHKSREETEDAAVRILQSLFPPFLLPAFRKIITPLGDGRPAAVLTAWVTQWSCQWLMGRCQLNDVQLADGTTQWSGVLVEKCKYLEESGCAGICVHTCKMPTQAFMKNDMGIPLTMEPNYEDYSCQFNFGVEPPSREVDEALKVGCLSICPTAKASSVLAKQCPQVAVL</sequence>
<dbReference type="EMBL" id="DF237224">
    <property type="protein sequence ID" value="GAQ86197.1"/>
    <property type="molecule type" value="Genomic_DNA"/>
</dbReference>
<evidence type="ECO:0000313" key="4">
    <source>
        <dbReference type="Proteomes" id="UP000054558"/>
    </source>
</evidence>
<protein>
    <recommendedName>
        <fullName evidence="2">Beta-carotene isomerase D27-like C-terminal domain-containing protein</fullName>
    </recommendedName>
</protein>
<feature type="compositionally biased region" description="Polar residues" evidence="1">
    <location>
        <begin position="104"/>
        <end position="117"/>
    </location>
</feature>
<dbReference type="Proteomes" id="UP000054558">
    <property type="component" value="Unassembled WGS sequence"/>
</dbReference>
<dbReference type="OMA" id="FAVMFSK"/>
<dbReference type="PANTHER" id="PTHR33591">
    <property type="entry name" value="BETA-CAROTENE ISOMERASE D27"/>
    <property type="match status" value="1"/>
</dbReference>
<dbReference type="InterPro" id="IPR025114">
    <property type="entry name" value="D27-like_C"/>
</dbReference>
<proteinExistence type="predicted"/>